<reference evidence="1 2" key="1">
    <citation type="submission" date="2018-05" db="EMBL/GenBank/DDBJ databases">
        <title>Genomic Encyclopedia of Type Strains, Phase IV (KMG-IV): sequencing the most valuable type-strain genomes for metagenomic binning, comparative biology and taxonomic classification.</title>
        <authorList>
            <person name="Goeker M."/>
        </authorList>
    </citation>
    <scope>NUCLEOTIDE SEQUENCE [LARGE SCALE GENOMIC DNA]</scope>
    <source>
        <strain evidence="1 2">DSM 23606</strain>
    </source>
</reference>
<evidence type="ECO:0000313" key="2">
    <source>
        <dbReference type="Proteomes" id="UP000246569"/>
    </source>
</evidence>
<dbReference type="AlphaFoldDB" id="A0A317MVW4"/>
<dbReference type="EMBL" id="QGTJ01000005">
    <property type="protein sequence ID" value="PWV61781.1"/>
    <property type="molecule type" value="Genomic_DNA"/>
</dbReference>
<organism evidence="1 2">
    <name type="scientific">Plasticicumulans acidivorans</name>
    <dbReference type="NCBI Taxonomy" id="886464"/>
    <lineage>
        <taxon>Bacteria</taxon>
        <taxon>Pseudomonadati</taxon>
        <taxon>Pseudomonadota</taxon>
        <taxon>Gammaproteobacteria</taxon>
        <taxon>Candidatus Competibacteraceae</taxon>
        <taxon>Plasticicumulans</taxon>
    </lineage>
</organism>
<dbReference type="SUPFAM" id="SSF103196">
    <property type="entry name" value="Roadblock/LC7 domain"/>
    <property type="match status" value="1"/>
</dbReference>
<dbReference type="OrthoDB" id="5295752at2"/>
<gene>
    <name evidence="1" type="ORF">C7443_105214</name>
</gene>
<name>A0A317MVW4_9GAMM</name>
<keyword evidence="2" id="KW-1185">Reference proteome</keyword>
<sequence length="207" mass="22247">MSGFELIEAGYLLPTPAGAFAATRSGLPEPARHLLLELLREPQSRYLDPAASADAGPDADTLGLMHRLGKLGYLAWTAHVEAAPHGALERVLPPLLAEISSTGRALVADRQGLNMLSAGFAHESAEALSALAAELLALYQRQEPLLRHNIGLPYDGWSLCDAAGDGHLGFWPLDLGPVQLVLNVEGLPRFNTRAFRDLVWALARQYG</sequence>
<comment type="caution">
    <text evidence="1">The sequence shown here is derived from an EMBL/GenBank/DDBJ whole genome shotgun (WGS) entry which is preliminary data.</text>
</comment>
<accession>A0A317MVW4</accession>
<protein>
    <submittedName>
        <fullName evidence="1">Uncharacterized protein</fullName>
    </submittedName>
</protein>
<proteinExistence type="predicted"/>
<evidence type="ECO:0000313" key="1">
    <source>
        <dbReference type="EMBL" id="PWV61781.1"/>
    </source>
</evidence>
<dbReference type="Gene3D" id="3.30.450.30">
    <property type="entry name" value="Dynein light chain 2a, cytoplasmic"/>
    <property type="match status" value="1"/>
</dbReference>
<dbReference type="Proteomes" id="UP000246569">
    <property type="component" value="Unassembled WGS sequence"/>
</dbReference>
<dbReference type="RefSeq" id="WP_110018567.1">
    <property type="nucleotide sequence ID" value="NZ_QGTJ01000005.1"/>
</dbReference>